<dbReference type="EMBL" id="KB561012">
    <property type="protein sequence ID" value="EMP28711.1"/>
    <property type="molecule type" value="Genomic_DNA"/>
</dbReference>
<evidence type="ECO:0000313" key="1">
    <source>
        <dbReference type="EMBL" id="EMP28711.1"/>
    </source>
</evidence>
<evidence type="ECO:0000313" key="2">
    <source>
        <dbReference type="Proteomes" id="UP000031443"/>
    </source>
</evidence>
<reference evidence="2" key="1">
    <citation type="journal article" date="2013" name="Nat. Genet.">
        <title>The draft genomes of soft-shell turtle and green sea turtle yield insights into the development and evolution of the turtle-specific body plan.</title>
        <authorList>
            <person name="Wang Z."/>
            <person name="Pascual-Anaya J."/>
            <person name="Zadissa A."/>
            <person name="Li W."/>
            <person name="Niimura Y."/>
            <person name="Huang Z."/>
            <person name="Li C."/>
            <person name="White S."/>
            <person name="Xiong Z."/>
            <person name="Fang D."/>
            <person name="Wang B."/>
            <person name="Ming Y."/>
            <person name="Chen Y."/>
            <person name="Zheng Y."/>
            <person name="Kuraku S."/>
            <person name="Pignatelli M."/>
            <person name="Herrero J."/>
            <person name="Beal K."/>
            <person name="Nozawa M."/>
            <person name="Li Q."/>
            <person name="Wang J."/>
            <person name="Zhang H."/>
            <person name="Yu L."/>
            <person name="Shigenobu S."/>
            <person name="Wang J."/>
            <person name="Liu J."/>
            <person name="Flicek P."/>
            <person name="Searle S."/>
            <person name="Wang J."/>
            <person name="Kuratani S."/>
            <person name="Yin Y."/>
            <person name="Aken B."/>
            <person name="Zhang G."/>
            <person name="Irie N."/>
        </authorList>
    </citation>
    <scope>NUCLEOTIDE SEQUENCE [LARGE SCALE GENOMIC DNA]</scope>
</reference>
<dbReference type="Proteomes" id="UP000031443">
    <property type="component" value="Unassembled WGS sequence"/>
</dbReference>
<organism evidence="1 2">
    <name type="scientific">Chelonia mydas</name>
    <name type="common">Green sea-turtle</name>
    <name type="synonym">Chelonia agassizi</name>
    <dbReference type="NCBI Taxonomy" id="8469"/>
    <lineage>
        <taxon>Eukaryota</taxon>
        <taxon>Metazoa</taxon>
        <taxon>Chordata</taxon>
        <taxon>Craniata</taxon>
        <taxon>Vertebrata</taxon>
        <taxon>Euteleostomi</taxon>
        <taxon>Archelosauria</taxon>
        <taxon>Testudinata</taxon>
        <taxon>Testudines</taxon>
        <taxon>Cryptodira</taxon>
        <taxon>Durocryptodira</taxon>
        <taxon>Americhelydia</taxon>
        <taxon>Chelonioidea</taxon>
        <taxon>Cheloniidae</taxon>
        <taxon>Chelonia</taxon>
    </lineage>
</organism>
<protein>
    <submittedName>
        <fullName evidence="1">Uncharacterized protein</fullName>
    </submittedName>
</protein>
<accession>M7ATK4</accession>
<sequence length="79" mass="8497">MRGSPMYGTQTRERNALVLDMGTLNNQPGTANECGKRRVCGTAMFPDPESGGWTSPPQLSPNSIVIGTIQMKILINTMG</sequence>
<dbReference type="AlphaFoldDB" id="M7ATK4"/>
<proteinExistence type="predicted"/>
<name>M7ATK4_CHEMY</name>
<keyword evidence="2" id="KW-1185">Reference proteome</keyword>
<gene>
    <name evidence="1" type="ORF">UY3_14186</name>
</gene>